<evidence type="ECO:0000259" key="6">
    <source>
        <dbReference type="Pfam" id="PF13462"/>
    </source>
</evidence>
<dbReference type="PROSITE" id="PS51257">
    <property type="entry name" value="PROKAR_LIPOPROTEIN"/>
    <property type="match status" value="1"/>
</dbReference>
<dbReference type="InterPro" id="IPR012336">
    <property type="entry name" value="Thioredoxin-like_fold"/>
</dbReference>
<name>A0A143PCW6_9STAP</name>
<dbReference type="Pfam" id="PF13462">
    <property type="entry name" value="Thioredoxin_4"/>
    <property type="match status" value="1"/>
</dbReference>
<dbReference type="Proteomes" id="UP000293854">
    <property type="component" value="Unassembled WGS sequence"/>
</dbReference>
<evidence type="ECO:0000313" key="7">
    <source>
        <dbReference type="EMBL" id="QQS84033.1"/>
    </source>
</evidence>
<evidence type="ECO:0000313" key="8">
    <source>
        <dbReference type="EMBL" id="RZI05032.1"/>
    </source>
</evidence>
<evidence type="ECO:0000256" key="3">
    <source>
        <dbReference type="ARBA" id="ARBA00023002"/>
    </source>
</evidence>
<dbReference type="EMBL" id="RQTE01000001">
    <property type="protein sequence ID" value="RZI05032.1"/>
    <property type="molecule type" value="Genomic_DNA"/>
</dbReference>
<keyword evidence="4" id="KW-1015">Disulfide bond</keyword>
<dbReference type="AlphaFoldDB" id="A0A143PCW6"/>
<sequence>MKKLVLLICIGIIAAVLQGCSQKDSDLESKSDKIKVVEFADYKCPYCKKVEDNIMPKLKKDYIDKGKVDYQMVNVAFLGKDSIIGSRAGHAVKNIAPKQYLEFQKKIFAAQPNTEDHKKPWINEKLLDKLIDDLNISNKQKSEIKKDYKTKDSKSWKDAEKDKAFAKKKNVDTVPVVFVDGTKLDDPYHFKEYKDLLEK</sequence>
<dbReference type="Gene3D" id="3.40.30.10">
    <property type="entry name" value="Glutaredoxin"/>
    <property type="match status" value="1"/>
</dbReference>
<dbReference type="PANTHER" id="PTHR13887:SF14">
    <property type="entry name" value="DISULFIDE BOND FORMATION PROTEIN D"/>
    <property type="match status" value="1"/>
</dbReference>
<reference evidence="7 10" key="2">
    <citation type="submission" date="2021-01" db="EMBL/GenBank/DDBJ databases">
        <title>FDA dAtabase for Regulatory Grade micrObial Sequences (FDA-ARGOS): Supporting development and validation of Infectious Disease Dx tests.</title>
        <authorList>
            <person name="Sproer C."/>
            <person name="Gronow S."/>
            <person name="Severitt S."/>
            <person name="Schroder I."/>
            <person name="Tallon L."/>
            <person name="Sadzewicz L."/>
            <person name="Zhao X."/>
            <person name="Boylan J."/>
            <person name="Ott S."/>
            <person name="Bowen H."/>
            <person name="Vavikolanu K."/>
            <person name="Mehta A."/>
            <person name="Aluvathingal J."/>
            <person name="Nadendla S."/>
            <person name="Lowell S."/>
            <person name="Myers T."/>
            <person name="Yan Y."/>
            <person name="Sichtig H."/>
        </authorList>
    </citation>
    <scope>NUCLEOTIDE SEQUENCE [LARGE SCALE GENOMIC DNA]</scope>
    <source>
        <strain evidence="7 10">FDAARGOS_1148</strain>
    </source>
</reference>
<evidence type="ECO:0000256" key="2">
    <source>
        <dbReference type="ARBA" id="ARBA00022729"/>
    </source>
</evidence>
<dbReference type="KEGG" id="scv:A4G25_10605"/>
<organism evidence="8 9">
    <name type="scientific">Staphylococcus condimenti</name>
    <dbReference type="NCBI Taxonomy" id="70255"/>
    <lineage>
        <taxon>Bacteria</taxon>
        <taxon>Bacillati</taxon>
        <taxon>Bacillota</taxon>
        <taxon>Bacilli</taxon>
        <taxon>Bacillales</taxon>
        <taxon>Staphylococcaceae</taxon>
        <taxon>Staphylococcus</taxon>
    </lineage>
</organism>
<evidence type="ECO:0000256" key="1">
    <source>
        <dbReference type="ARBA" id="ARBA00005791"/>
    </source>
</evidence>
<dbReference type="PANTHER" id="PTHR13887">
    <property type="entry name" value="GLUTATHIONE S-TRANSFERASE KAPPA"/>
    <property type="match status" value="1"/>
</dbReference>
<accession>A0A143PCW6</accession>
<dbReference type="OrthoDB" id="117402at2"/>
<keyword evidence="10" id="KW-1185">Reference proteome</keyword>
<keyword evidence="2" id="KW-0732">Signal</keyword>
<comment type="similarity">
    <text evidence="1">Belongs to the thioredoxin family. DsbA subfamily.</text>
</comment>
<evidence type="ECO:0000256" key="4">
    <source>
        <dbReference type="ARBA" id="ARBA00023157"/>
    </source>
</evidence>
<dbReference type="SUPFAM" id="SSF52833">
    <property type="entry name" value="Thioredoxin-like"/>
    <property type="match status" value="1"/>
</dbReference>
<dbReference type="GO" id="GO:0016491">
    <property type="term" value="F:oxidoreductase activity"/>
    <property type="evidence" value="ECO:0007669"/>
    <property type="project" value="UniProtKB-KW"/>
</dbReference>
<protein>
    <submittedName>
        <fullName evidence="8">DsbA family protein</fullName>
    </submittedName>
</protein>
<keyword evidence="3" id="KW-0560">Oxidoreductase</keyword>
<dbReference type="InterPro" id="IPR036249">
    <property type="entry name" value="Thioredoxin-like_sf"/>
</dbReference>
<dbReference type="Proteomes" id="UP000595942">
    <property type="component" value="Chromosome"/>
</dbReference>
<dbReference type="RefSeq" id="WP_047131639.1">
    <property type="nucleotide sequence ID" value="NZ_CP015114.1"/>
</dbReference>
<feature type="domain" description="Thioredoxin-like fold" evidence="6">
    <location>
        <begin position="34"/>
        <end position="199"/>
    </location>
</feature>
<dbReference type="GeneID" id="93725804"/>
<evidence type="ECO:0000313" key="9">
    <source>
        <dbReference type="Proteomes" id="UP000293854"/>
    </source>
</evidence>
<proteinExistence type="inferred from homology"/>
<keyword evidence="5" id="KW-0676">Redox-active center</keyword>
<evidence type="ECO:0000313" key="10">
    <source>
        <dbReference type="Proteomes" id="UP000595942"/>
    </source>
</evidence>
<evidence type="ECO:0000256" key="5">
    <source>
        <dbReference type="ARBA" id="ARBA00023284"/>
    </source>
</evidence>
<gene>
    <name evidence="8" type="ORF">EIG99_00020</name>
    <name evidence="7" type="ORF">I6J05_07870</name>
</gene>
<reference evidence="8 9" key="1">
    <citation type="submission" date="2018-11" db="EMBL/GenBank/DDBJ databases">
        <title>Genomic profiling of Staphylococcus species from a Poultry farm system in KwaZulu-Natal, South Africa.</title>
        <authorList>
            <person name="Amoako D.G."/>
            <person name="Somboro A.M."/>
            <person name="Abia A.L.K."/>
            <person name="Bester L.A."/>
            <person name="Essack S.Y."/>
        </authorList>
    </citation>
    <scope>NUCLEOTIDE SEQUENCE [LARGE SCALE GENOMIC DNA]</scope>
    <source>
        <strain evidence="8 9">SA11</strain>
    </source>
</reference>
<dbReference type="EMBL" id="CP068073">
    <property type="protein sequence ID" value="QQS84033.1"/>
    <property type="molecule type" value="Genomic_DNA"/>
</dbReference>